<gene>
    <name evidence="2" type="ORF">PIB30_058881</name>
</gene>
<feature type="region of interest" description="Disordered" evidence="1">
    <location>
        <begin position="93"/>
        <end position="132"/>
    </location>
</feature>
<dbReference type="Proteomes" id="UP001341840">
    <property type="component" value="Unassembled WGS sequence"/>
</dbReference>
<reference evidence="2 3" key="1">
    <citation type="journal article" date="2023" name="Plants (Basel)">
        <title>Bridging the Gap: Combining Genomics and Transcriptomics Approaches to Understand Stylosanthes scabra, an Orphan Legume from the Brazilian Caatinga.</title>
        <authorList>
            <person name="Ferreira-Neto J.R.C."/>
            <person name="da Silva M.D."/>
            <person name="Binneck E."/>
            <person name="de Melo N.F."/>
            <person name="da Silva R.H."/>
            <person name="de Melo A.L.T.M."/>
            <person name="Pandolfi V."/>
            <person name="Bustamante F.O."/>
            <person name="Brasileiro-Vidal A.C."/>
            <person name="Benko-Iseppon A.M."/>
        </authorList>
    </citation>
    <scope>NUCLEOTIDE SEQUENCE [LARGE SCALE GENOMIC DNA]</scope>
    <source>
        <tissue evidence="2">Leaves</tissue>
    </source>
</reference>
<dbReference type="EMBL" id="JASCZI010181743">
    <property type="protein sequence ID" value="MED6185620.1"/>
    <property type="molecule type" value="Genomic_DNA"/>
</dbReference>
<keyword evidence="3" id="KW-1185">Reference proteome</keyword>
<evidence type="ECO:0000313" key="2">
    <source>
        <dbReference type="EMBL" id="MED6185620.1"/>
    </source>
</evidence>
<sequence length="132" mass="15073">MKDKNFHRESATHKKSFTTHMGKINIQIEAHQKEIETTHKDAVHHAMDADTREAYMCWRLQQTNPSLTPILVPDIPTKIRKNIKEKRGLFDGMLRPWPVGESSTGNEKGKAPMNEGAQKKAWQPRKGGDSDE</sequence>
<protein>
    <submittedName>
        <fullName evidence="2">Uncharacterized protein</fullName>
    </submittedName>
</protein>
<organism evidence="2 3">
    <name type="scientific">Stylosanthes scabra</name>
    <dbReference type="NCBI Taxonomy" id="79078"/>
    <lineage>
        <taxon>Eukaryota</taxon>
        <taxon>Viridiplantae</taxon>
        <taxon>Streptophyta</taxon>
        <taxon>Embryophyta</taxon>
        <taxon>Tracheophyta</taxon>
        <taxon>Spermatophyta</taxon>
        <taxon>Magnoliopsida</taxon>
        <taxon>eudicotyledons</taxon>
        <taxon>Gunneridae</taxon>
        <taxon>Pentapetalae</taxon>
        <taxon>rosids</taxon>
        <taxon>fabids</taxon>
        <taxon>Fabales</taxon>
        <taxon>Fabaceae</taxon>
        <taxon>Papilionoideae</taxon>
        <taxon>50 kb inversion clade</taxon>
        <taxon>dalbergioids sensu lato</taxon>
        <taxon>Dalbergieae</taxon>
        <taxon>Pterocarpus clade</taxon>
        <taxon>Stylosanthes</taxon>
    </lineage>
</organism>
<accession>A0ABU6WKL7</accession>
<name>A0ABU6WKL7_9FABA</name>
<proteinExistence type="predicted"/>
<evidence type="ECO:0000256" key="1">
    <source>
        <dbReference type="SAM" id="MobiDB-lite"/>
    </source>
</evidence>
<comment type="caution">
    <text evidence="2">The sequence shown here is derived from an EMBL/GenBank/DDBJ whole genome shotgun (WGS) entry which is preliminary data.</text>
</comment>
<evidence type="ECO:0000313" key="3">
    <source>
        <dbReference type="Proteomes" id="UP001341840"/>
    </source>
</evidence>